<accession>A0A1B9F6M3</accession>
<name>A0A1B9F6M3_9BACT</name>
<dbReference type="GO" id="GO:0016757">
    <property type="term" value="F:glycosyltransferase activity"/>
    <property type="evidence" value="ECO:0007669"/>
    <property type="project" value="InterPro"/>
</dbReference>
<keyword evidence="4" id="KW-1185">Reference proteome</keyword>
<feature type="domain" description="Glycosyl transferase family 1" evidence="1">
    <location>
        <begin position="202"/>
        <end position="355"/>
    </location>
</feature>
<keyword evidence="3" id="KW-0808">Transferase</keyword>
<dbReference type="OrthoDB" id="9775208at2"/>
<dbReference type="InterPro" id="IPR028098">
    <property type="entry name" value="Glyco_trans_4-like_N"/>
</dbReference>
<dbReference type="STRING" id="1156395.DBT_0949"/>
<dbReference type="Pfam" id="PF00534">
    <property type="entry name" value="Glycos_transf_1"/>
    <property type="match status" value="1"/>
</dbReference>
<gene>
    <name evidence="3" type="ORF">DBT_0949</name>
</gene>
<sequence length="374" mass="41618">MSKGQRYRGRIACFFATSGHSGVDRIAQNLLPSLVEEGYEVDLLKVRNHGPELSKPVPDGLNIIDLGTSHVYSSLYPVVRYLKDRRPDVLLSDKDRVNRVAIFAKILSRVQTRLILSSGTTISIDLAHRGPFERWLQRTSMARLYGLAHRVIVTCEGVKEDMASYTGLKRDHIEVVPPPVIPSSVFKEAQPIPDHPWFQRPNGRIVLGVGELGYRKDFNTLLKAFSILRGKERDLRLIILGRGKDRDNLIGLAQKLGVGNKVSFPGFVKNPYPFKAHSSLFAFTSRWEGLGFVLIEALSLGTPCVSTDCPNGPSEILQHGRYGELVPVGDAGALAEAMERTLSSPLSPEKLKEAAWPYEVRRSTRAYLKAMGFD</sequence>
<dbReference type="PATRIC" id="fig|1156395.6.peg.967"/>
<organism evidence="3 4">
    <name type="scientific">Dissulfuribacter thermophilus</name>
    <dbReference type="NCBI Taxonomy" id="1156395"/>
    <lineage>
        <taxon>Bacteria</taxon>
        <taxon>Pseudomonadati</taxon>
        <taxon>Thermodesulfobacteriota</taxon>
        <taxon>Dissulfuribacteria</taxon>
        <taxon>Dissulfuribacterales</taxon>
        <taxon>Dissulfuribacteraceae</taxon>
        <taxon>Dissulfuribacter</taxon>
    </lineage>
</organism>
<dbReference type="Pfam" id="PF13439">
    <property type="entry name" value="Glyco_transf_4"/>
    <property type="match status" value="1"/>
</dbReference>
<evidence type="ECO:0000313" key="3">
    <source>
        <dbReference type="EMBL" id="OCC15598.1"/>
    </source>
</evidence>
<dbReference type="Gene3D" id="3.40.50.2000">
    <property type="entry name" value="Glycogen Phosphorylase B"/>
    <property type="match status" value="2"/>
</dbReference>
<evidence type="ECO:0000259" key="2">
    <source>
        <dbReference type="Pfam" id="PF13439"/>
    </source>
</evidence>
<dbReference type="CDD" id="cd03811">
    <property type="entry name" value="GT4_GT28_WabH-like"/>
    <property type="match status" value="1"/>
</dbReference>
<dbReference type="SUPFAM" id="SSF53756">
    <property type="entry name" value="UDP-Glycosyltransferase/glycogen phosphorylase"/>
    <property type="match status" value="1"/>
</dbReference>
<dbReference type="AlphaFoldDB" id="A0A1B9F6M3"/>
<feature type="domain" description="Glycosyltransferase subfamily 4-like N-terminal" evidence="2">
    <location>
        <begin position="21"/>
        <end position="180"/>
    </location>
</feature>
<comment type="caution">
    <text evidence="3">The sequence shown here is derived from an EMBL/GenBank/DDBJ whole genome shotgun (WGS) entry which is preliminary data.</text>
</comment>
<evidence type="ECO:0000259" key="1">
    <source>
        <dbReference type="Pfam" id="PF00534"/>
    </source>
</evidence>
<proteinExistence type="predicted"/>
<reference evidence="3 4" key="1">
    <citation type="submission" date="2016-06" db="EMBL/GenBank/DDBJ databases">
        <title>Respiratory ammonification of nitrate coupled to the oxidation of elemental sulfur in deep-sea autotrophic thermophilic bacteria.</title>
        <authorList>
            <person name="Slobodkina G.B."/>
            <person name="Mardanov A.V."/>
            <person name="Ravin N.V."/>
            <person name="Frolova A.A."/>
            <person name="Viryasiv M.B."/>
            <person name="Chernyh N.A."/>
            <person name="Bonch-Osmolovskaya E.A."/>
            <person name="Slobodkin A.I."/>
        </authorList>
    </citation>
    <scope>NUCLEOTIDE SEQUENCE [LARGE SCALE GENOMIC DNA]</scope>
    <source>
        <strain evidence="3 4">S69</strain>
    </source>
</reference>
<dbReference type="Proteomes" id="UP000093080">
    <property type="component" value="Unassembled WGS sequence"/>
</dbReference>
<protein>
    <submittedName>
        <fullName evidence="3">Alpha-1,4-N-acetylgalactosamine transferase PglJ</fullName>
    </submittedName>
</protein>
<dbReference type="PANTHER" id="PTHR12526:SF630">
    <property type="entry name" value="GLYCOSYLTRANSFERASE"/>
    <property type="match status" value="1"/>
</dbReference>
<evidence type="ECO:0000313" key="4">
    <source>
        <dbReference type="Proteomes" id="UP000093080"/>
    </source>
</evidence>
<dbReference type="PANTHER" id="PTHR12526">
    <property type="entry name" value="GLYCOSYLTRANSFERASE"/>
    <property type="match status" value="1"/>
</dbReference>
<dbReference type="InterPro" id="IPR001296">
    <property type="entry name" value="Glyco_trans_1"/>
</dbReference>
<dbReference type="EMBL" id="MAGO01000004">
    <property type="protein sequence ID" value="OCC15598.1"/>
    <property type="molecule type" value="Genomic_DNA"/>
</dbReference>